<dbReference type="InterPro" id="IPR019826">
    <property type="entry name" value="Carboxylesterase_B_AS"/>
</dbReference>
<dbReference type="FunFam" id="3.30.420.10:FF:000001">
    <property type="entry name" value="Protein argonaute-2"/>
    <property type="match status" value="1"/>
</dbReference>
<dbReference type="SMART" id="SM00949">
    <property type="entry name" value="PAZ"/>
    <property type="match status" value="1"/>
</dbReference>
<dbReference type="SMART" id="SM01163">
    <property type="entry name" value="DUF1785"/>
    <property type="match status" value="1"/>
</dbReference>
<evidence type="ECO:0000256" key="1">
    <source>
        <dbReference type="ARBA" id="ARBA00004201"/>
    </source>
</evidence>
<dbReference type="GO" id="GO:0031047">
    <property type="term" value="P:regulatory ncRNA-mediated gene silencing"/>
    <property type="evidence" value="ECO:0007669"/>
    <property type="project" value="UniProtKB-KW"/>
</dbReference>
<dbReference type="PROSITE" id="PS50821">
    <property type="entry name" value="PAZ"/>
    <property type="match status" value="1"/>
</dbReference>
<accession>A0ABD2KJV4</accession>
<dbReference type="Pfam" id="PF08699">
    <property type="entry name" value="ArgoL1"/>
    <property type="match status" value="1"/>
</dbReference>
<dbReference type="InterPro" id="IPR032473">
    <property type="entry name" value="Argonaute_Mid_dom"/>
</dbReference>
<evidence type="ECO:0000256" key="9">
    <source>
        <dbReference type="ARBA" id="ARBA00023158"/>
    </source>
</evidence>
<dbReference type="FunFam" id="2.170.260.10:FF:000001">
    <property type="entry name" value="Protein argonaute-2"/>
    <property type="match status" value="1"/>
</dbReference>
<evidence type="ECO:0000256" key="10">
    <source>
        <dbReference type="ARBA" id="ARBA00023274"/>
    </source>
</evidence>
<evidence type="ECO:0000256" key="12">
    <source>
        <dbReference type="SAM" id="MobiDB-lite"/>
    </source>
</evidence>
<keyword evidence="4" id="KW-0719">Serine esterase</keyword>
<dbReference type="SUPFAM" id="SSF101690">
    <property type="entry name" value="PAZ domain"/>
    <property type="match status" value="1"/>
</dbReference>
<dbReference type="InterPro" id="IPR045246">
    <property type="entry name" value="Piwi_ago-like"/>
</dbReference>
<feature type="compositionally biased region" description="Low complexity" evidence="12">
    <location>
        <begin position="635"/>
        <end position="652"/>
    </location>
</feature>
<dbReference type="Proteomes" id="UP001620645">
    <property type="component" value="Unassembled WGS sequence"/>
</dbReference>
<organism evidence="15 16">
    <name type="scientific">Heterodera schachtii</name>
    <name type="common">Sugarbeet cyst nematode worm</name>
    <name type="synonym">Tylenchus schachtii</name>
    <dbReference type="NCBI Taxonomy" id="97005"/>
    <lineage>
        <taxon>Eukaryota</taxon>
        <taxon>Metazoa</taxon>
        <taxon>Ecdysozoa</taxon>
        <taxon>Nematoda</taxon>
        <taxon>Chromadorea</taxon>
        <taxon>Rhabditida</taxon>
        <taxon>Tylenchina</taxon>
        <taxon>Tylenchomorpha</taxon>
        <taxon>Tylenchoidea</taxon>
        <taxon>Heteroderidae</taxon>
        <taxon>Heteroderinae</taxon>
        <taxon>Heterodera</taxon>
    </lineage>
</organism>
<keyword evidence="8" id="KW-0694">RNA-binding</keyword>
<feature type="domain" description="Piwi" evidence="14">
    <location>
        <begin position="1197"/>
        <end position="1498"/>
    </location>
</feature>
<dbReference type="Gene3D" id="3.30.420.10">
    <property type="entry name" value="Ribonuclease H-like superfamily/Ribonuclease H"/>
    <property type="match status" value="1"/>
</dbReference>
<comment type="similarity">
    <text evidence="2">Belongs to the type-B carboxylesterase/lipase family.</text>
</comment>
<keyword evidence="16" id="KW-1185">Reference proteome</keyword>
<feature type="compositionally biased region" description="Low complexity" evidence="12">
    <location>
        <begin position="466"/>
        <end position="480"/>
    </location>
</feature>
<dbReference type="InterPro" id="IPR036397">
    <property type="entry name" value="RNaseH_sf"/>
</dbReference>
<dbReference type="GO" id="GO:0003723">
    <property type="term" value="F:RNA binding"/>
    <property type="evidence" value="ECO:0007669"/>
    <property type="project" value="UniProtKB-KW"/>
</dbReference>
<dbReference type="Gene3D" id="3.40.50.1820">
    <property type="entry name" value="alpha/beta hydrolase"/>
    <property type="match status" value="1"/>
</dbReference>
<dbReference type="GO" id="GO:0006417">
    <property type="term" value="P:regulation of translation"/>
    <property type="evidence" value="ECO:0007669"/>
    <property type="project" value="UniProtKB-KW"/>
</dbReference>
<evidence type="ECO:0000256" key="8">
    <source>
        <dbReference type="ARBA" id="ARBA00022884"/>
    </source>
</evidence>
<dbReference type="SUPFAM" id="SSF53098">
    <property type="entry name" value="Ribonuclease H-like"/>
    <property type="match status" value="1"/>
</dbReference>
<dbReference type="Gene3D" id="2.170.260.10">
    <property type="entry name" value="paz domain"/>
    <property type="match status" value="1"/>
</dbReference>
<feature type="compositionally biased region" description="Polar residues" evidence="12">
    <location>
        <begin position="653"/>
        <end position="666"/>
    </location>
</feature>
<dbReference type="Pfam" id="PF16488">
    <property type="entry name" value="ArgoL2"/>
    <property type="match status" value="1"/>
</dbReference>
<dbReference type="InterPro" id="IPR029058">
    <property type="entry name" value="AB_hydrolase_fold"/>
</dbReference>
<dbReference type="EMBL" id="JBICCN010000015">
    <property type="protein sequence ID" value="KAL3103218.1"/>
    <property type="molecule type" value="Genomic_DNA"/>
</dbReference>
<dbReference type="InterPro" id="IPR036085">
    <property type="entry name" value="PAZ_dom_sf"/>
</dbReference>
<evidence type="ECO:0000259" key="14">
    <source>
        <dbReference type="PROSITE" id="PS50822"/>
    </source>
</evidence>
<dbReference type="InterPro" id="IPR002018">
    <property type="entry name" value="CarbesteraseB"/>
</dbReference>
<dbReference type="GO" id="GO:0016442">
    <property type="term" value="C:RISC complex"/>
    <property type="evidence" value="ECO:0007669"/>
    <property type="project" value="UniProtKB-ARBA"/>
</dbReference>
<keyword evidence="7" id="KW-0810">Translation regulation</keyword>
<dbReference type="SUPFAM" id="SSF53474">
    <property type="entry name" value="alpha/beta-Hydrolases"/>
    <property type="match status" value="1"/>
</dbReference>
<dbReference type="Gene3D" id="3.40.50.2300">
    <property type="match status" value="1"/>
</dbReference>
<dbReference type="InterPro" id="IPR012337">
    <property type="entry name" value="RNaseH-like_sf"/>
</dbReference>
<keyword evidence="5" id="KW-0963">Cytoplasm</keyword>
<dbReference type="PROSITE" id="PS50822">
    <property type="entry name" value="PIWI"/>
    <property type="match status" value="1"/>
</dbReference>
<sequence>MSSWGCAVLQYIFGGQFMYGSARKLDELTIADNFNSLGREVILVTFGYLMNVFGLLNLNFRFSDLNPQNLAIHDIVASLIWTQNELAVFGGDPKRVTLAGQSSGSLSVATQILMFLPLLFHQTILMRGPAMIEMLPKNKMNGRVGGWLLKVIGSKWGKALGAMPKVLRCLRALPARRLSAALPPLGRQSLLFHGLSLEISPHGIINDTLVNLMSRYRGKHSVMAGTVSKEFLDGAVLLSPRTGRVDKVRLALYCRRLVFRRAPFLFDDVNMFVPHLLFAAESSRRNVPFLYQFEYDEIGTAFQYASGRFGSLPELSPRHVQDLVYLFGQNKGIFSESDRRLQQLYSTLFVNFVINGTLNRGPVQNALPFQPNRSNFYRIFFPNSNNQSDFVGDTAYYHQRAVKFWTEQMPNRVAGRRHLLRDESLITTKKSCHCPCCLSFHRSNTIKQTEFLHKHHNFPPSKLDPQQLSQQQVGESQQLQTAVSGAQQQLSMPTQPNQLLSQQQQPQMASIEQQAVLNIFEALTVNDSGMPPTYVPAGLLGGSGIGGPSGSQFPLGSVHGGPPFAQPPIQYPEHFYMQQMMQSATTPVLSTGGGGLGNTQFLYERQSALGSGTMGRGTGGEVAVASQFTTTLQQPQQQRSLVQPQQQQQLQQAVTSGTPLQGSQFQCPRRPNHGTEGRAILLRANHFKVKIPGGFIHYYNVDIQPDKCPRKVNREIVNRMVESFGKIFNGINPVFDGKKSMYSKDPLPIGHDRVELEVVMPGDSAVDRKFKVAIKLVARVCLQTLDDAMEGRIRQIPPESVQAMDVILRHLPSMKYTPVGRSFFSSPRSAVGAQHINTGVGTFQTGDSKGYSAMGDGKSDAKGHSAMDSKLGGGREVWFGFHQSVRPSQWKMMLNIDVSATAFYREMPVIEFMADVLELPIQALSDRRTLGDPQRTRFTKEIRGLKIEITHCGNMKRKYRVSNVTRRPAQTQTFPLQLDTGQIIDCTVAKYFYDKYRLQLKYPHLPCLQVGQEQKHTYLPPEVCMIVSGQRCIKKLTDNQTSTMIKATARSAPEREKEISELVRRAEFINDPFAHEFGISITPVMTEVKGRVLTAPKLLYGGRNRATALPNQGVWDMRAKQFHTGIEVKTWAIACFAPQQSVKENDLRNFTVQLQRISADAGMPIQGQPCFCKYALGADQVEPMLKYLKQNFPGLQLVCVILPGKTPVYAEVKRVGDIVLGIATQCVQAKNVTKTTPQTLSNLCLKMNVKLGGVNSILLPNIRPRIFNEPVIFLGADITHPPAGDSRKPSIAAVVGSMDAHPSRYAATVRVQQHRHDIISELTYMVRELLIQFYRNTRFKPTRIVLYRDGVSEGQFLNVLQSELRSMREACMMLERGYQPGITFIAVQKRHHTRLFAVNKQDQVGKASNIPPGTTVDVGITHPTEFDFYLCSHAGIQGTSRPSHYHVLWDDNNLSADDLQQLTYQMCHTYVRCTRSVSIPAPAYYAHLVAFRARYHLVDREHDSGEGSQPSGTSEDTTLSNMARAVQVHPDANSVMYFA</sequence>
<comment type="subcellular location">
    <subcellularLocation>
        <location evidence="1">Cytoplasm</location>
        <location evidence="1">P-body</location>
    </subcellularLocation>
</comment>
<dbReference type="InterPro" id="IPR032474">
    <property type="entry name" value="Argonaute_N"/>
</dbReference>
<evidence type="ECO:0000256" key="7">
    <source>
        <dbReference type="ARBA" id="ARBA00022845"/>
    </source>
</evidence>
<keyword evidence="9" id="KW-0943">RNA-mediated gene silencing</keyword>
<evidence type="ECO:0000256" key="3">
    <source>
        <dbReference type="ARBA" id="ARBA00008201"/>
    </source>
</evidence>
<protein>
    <recommendedName>
        <fullName evidence="11">Protein argonaute-1</fullName>
    </recommendedName>
</protein>
<evidence type="ECO:0000313" key="15">
    <source>
        <dbReference type="EMBL" id="KAL3103218.1"/>
    </source>
</evidence>
<dbReference type="GO" id="GO:0000932">
    <property type="term" value="C:P-body"/>
    <property type="evidence" value="ECO:0007669"/>
    <property type="project" value="UniProtKB-SubCell"/>
</dbReference>
<evidence type="ECO:0000256" key="2">
    <source>
        <dbReference type="ARBA" id="ARBA00005964"/>
    </source>
</evidence>
<feature type="compositionally biased region" description="Polar residues" evidence="12">
    <location>
        <begin position="481"/>
        <end position="494"/>
    </location>
</feature>
<feature type="compositionally biased region" description="Low complexity" evidence="12">
    <location>
        <begin position="495"/>
        <end position="506"/>
    </location>
</feature>
<comment type="caution">
    <text evidence="15">The sequence shown here is derived from an EMBL/GenBank/DDBJ whole genome shotgun (WGS) entry which is preliminary data.</text>
</comment>
<evidence type="ECO:0000256" key="4">
    <source>
        <dbReference type="ARBA" id="ARBA00022487"/>
    </source>
</evidence>
<reference evidence="15 16" key="1">
    <citation type="submission" date="2024-10" db="EMBL/GenBank/DDBJ databases">
        <authorList>
            <person name="Kim D."/>
        </authorList>
    </citation>
    <scope>NUCLEOTIDE SEQUENCE [LARGE SCALE GENOMIC DNA]</scope>
    <source>
        <strain evidence="15">Taebaek</strain>
    </source>
</reference>
<dbReference type="InterPro" id="IPR032472">
    <property type="entry name" value="ArgoL2"/>
</dbReference>
<dbReference type="PROSITE" id="PS00122">
    <property type="entry name" value="CARBOXYLESTERASE_B_1"/>
    <property type="match status" value="1"/>
</dbReference>
<dbReference type="FunFam" id="3.40.50.2300:FF:000005">
    <property type="entry name" value="Protein argonaute-2"/>
    <property type="match status" value="1"/>
</dbReference>
<dbReference type="InterPro" id="IPR003165">
    <property type="entry name" value="Piwi"/>
</dbReference>
<dbReference type="CDD" id="cd02846">
    <property type="entry name" value="PAZ_argonaute_like"/>
    <property type="match status" value="1"/>
</dbReference>
<feature type="region of interest" description="Disordered" evidence="12">
    <location>
        <begin position="455"/>
        <end position="506"/>
    </location>
</feature>
<keyword evidence="10" id="KW-0687">Ribonucleoprotein</keyword>
<dbReference type="CDD" id="cd04657">
    <property type="entry name" value="Piwi_ago-like"/>
    <property type="match status" value="1"/>
</dbReference>
<feature type="region of interest" description="Disordered" evidence="12">
    <location>
        <begin position="635"/>
        <end position="672"/>
    </location>
</feature>
<dbReference type="GO" id="GO:0052689">
    <property type="term" value="F:carboxylic ester hydrolase activity"/>
    <property type="evidence" value="ECO:0007669"/>
    <property type="project" value="UniProtKB-KW"/>
</dbReference>
<comment type="similarity">
    <text evidence="3">Belongs to the argonaute family. Ago subfamily.</text>
</comment>
<feature type="domain" description="PAZ" evidence="13">
    <location>
        <begin position="908"/>
        <end position="1028"/>
    </location>
</feature>
<evidence type="ECO:0000259" key="13">
    <source>
        <dbReference type="PROSITE" id="PS50821"/>
    </source>
</evidence>
<dbReference type="Pfam" id="PF02171">
    <property type="entry name" value="Piwi"/>
    <property type="match status" value="1"/>
</dbReference>
<evidence type="ECO:0000313" key="16">
    <source>
        <dbReference type="Proteomes" id="UP001620645"/>
    </source>
</evidence>
<proteinExistence type="inferred from homology"/>
<dbReference type="InterPro" id="IPR014811">
    <property type="entry name" value="ArgoL1"/>
</dbReference>
<dbReference type="Pfam" id="PF16486">
    <property type="entry name" value="ArgoN"/>
    <property type="match status" value="1"/>
</dbReference>
<evidence type="ECO:0000256" key="5">
    <source>
        <dbReference type="ARBA" id="ARBA00022490"/>
    </source>
</evidence>
<dbReference type="Pfam" id="PF00135">
    <property type="entry name" value="COesterase"/>
    <property type="match status" value="1"/>
</dbReference>
<dbReference type="Pfam" id="PF16487">
    <property type="entry name" value="ArgoMid"/>
    <property type="match status" value="1"/>
</dbReference>
<dbReference type="SMART" id="SM00950">
    <property type="entry name" value="Piwi"/>
    <property type="match status" value="1"/>
</dbReference>
<dbReference type="Pfam" id="PF02170">
    <property type="entry name" value="PAZ"/>
    <property type="match status" value="1"/>
</dbReference>
<dbReference type="InterPro" id="IPR003100">
    <property type="entry name" value="PAZ_dom"/>
</dbReference>
<dbReference type="PANTHER" id="PTHR22891">
    <property type="entry name" value="EUKARYOTIC TRANSLATION INITIATION FACTOR 2C"/>
    <property type="match status" value="1"/>
</dbReference>
<name>A0ABD2KJV4_HETSC</name>
<gene>
    <name evidence="15" type="ORF">niasHS_002404</name>
</gene>
<evidence type="ECO:0000256" key="6">
    <source>
        <dbReference type="ARBA" id="ARBA00022801"/>
    </source>
</evidence>
<evidence type="ECO:0000256" key="11">
    <source>
        <dbReference type="ARBA" id="ARBA00070769"/>
    </source>
</evidence>
<keyword evidence="6" id="KW-0378">Hydrolase</keyword>